<protein>
    <recommendedName>
        <fullName evidence="3">Calcineurin-like phosphoesterase domain-containing protein</fullName>
    </recommendedName>
</protein>
<comment type="caution">
    <text evidence="1">The sequence shown here is derived from an EMBL/GenBank/DDBJ whole genome shotgun (WGS) entry which is preliminary data.</text>
</comment>
<name>A0A4R8V398_9MICO</name>
<dbReference type="AlphaFoldDB" id="A0A4R8V398"/>
<sequence length="164" mass="18069">MLASGATLAALGGANSVDIGHRVLGHSVWAEESITEADLAKLSLEPTHVLIGHDAPLNLPTLDTWLAATDRIWPPAGLRYSAEGRSMFHRGFLQVQPRLYLGGHYHRHIDESVTYTTGEMEFHTRVVILDEGGSAFRISQAILDVQTLELEFITRDGVQTDARR</sequence>
<dbReference type="OrthoDB" id="5380150at2"/>
<proteinExistence type="predicted"/>
<evidence type="ECO:0000313" key="1">
    <source>
        <dbReference type="EMBL" id="TFB76845.1"/>
    </source>
</evidence>
<evidence type="ECO:0008006" key="3">
    <source>
        <dbReference type="Google" id="ProtNLM"/>
    </source>
</evidence>
<accession>A0A4R8V398</accession>
<dbReference type="EMBL" id="SOEY01000003">
    <property type="protein sequence ID" value="TFB76845.1"/>
    <property type="molecule type" value="Genomic_DNA"/>
</dbReference>
<evidence type="ECO:0000313" key="2">
    <source>
        <dbReference type="Proteomes" id="UP000298173"/>
    </source>
</evidence>
<reference evidence="1 2" key="1">
    <citation type="submission" date="2019-03" db="EMBL/GenBank/DDBJ databases">
        <title>Genomics of glacier-inhabiting Cryobacterium strains.</title>
        <authorList>
            <person name="Liu Q."/>
            <person name="Xin Y.-H."/>
        </authorList>
    </citation>
    <scope>NUCLEOTIDE SEQUENCE [LARGE SCALE GENOMIC DNA]</scope>
    <source>
        <strain evidence="1 2">HLT2-23</strain>
    </source>
</reference>
<gene>
    <name evidence="1" type="ORF">E3O06_01360</name>
</gene>
<dbReference type="RefSeq" id="WP_134501247.1">
    <property type="nucleotide sequence ID" value="NZ_SOEY01000003.1"/>
</dbReference>
<keyword evidence="2" id="KW-1185">Reference proteome</keyword>
<dbReference type="Proteomes" id="UP000298173">
    <property type="component" value="Unassembled WGS sequence"/>
</dbReference>
<organism evidence="1 2">
    <name type="scientific">Cryobacterium glaciale</name>
    <dbReference type="NCBI Taxonomy" id="1259145"/>
    <lineage>
        <taxon>Bacteria</taxon>
        <taxon>Bacillati</taxon>
        <taxon>Actinomycetota</taxon>
        <taxon>Actinomycetes</taxon>
        <taxon>Micrococcales</taxon>
        <taxon>Microbacteriaceae</taxon>
        <taxon>Cryobacterium</taxon>
    </lineage>
</organism>